<dbReference type="SUPFAM" id="SSF52058">
    <property type="entry name" value="L domain-like"/>
    <property type="match status" value="1"/>
</dbReference>
<name>A0A146KAM6_9EUKA</name>
<protein>
    <recommendedName>
        <fullName evidence="4">Leucine rich repeats-containing protein</fullName>
    </recommendedName>
</protein>
<dbReference type="PANTHER" id="PTHR45617:SF170">
    <property type="entry name" value="MIP14966P"/>
    <property type="match status" value="1"/>
</dbReference>
<feature type="non-terminal residue" evidence="3">
    <location>
        <position position="208"/>
    </location>
</feature>
<dbReference type="PANTHER" id="PTHR45617">
    <property type="entry name" value="LEUCINE RICH REPEAT FAMILY PROTEIN"/>
    <property type="match status" value="1"/>
</dbReference>
<dbReference type="Gene3D" id="3.80.10.10">
    <property type="entry name" value="Ribonuclease Inhibitor"/>
    <property type="match status" value="1"/>
</dbReference>
<evidence type="ECO:0000313" key="3">
    <source>
        <dbReference type="EMBL" id="JAP93880.1"/>
    </source>
</evidence>
<accession>A0A146KAM6</accession>
<dbReference type="InterPro" id="IPR001611">
    <property type="entry name" value="Leu-rich_rpt"/>
</dbReference>
<feature type="non-terminal residue" evidence="3">
    <location>
        <position position="1"/>
    </location>
</feature>
<reference evidence="3" key="1">
    <citation type="submission" date="2015-07" db="EMBL/GenBank/DDBJ databases">
        <title>Adaptation to a free-living lifestyle via gene acquisitions in the diplomonad Trepomonas sp. PC1.</title>
        <authorList>
            <person name="Xu F."/>
            <person name="Jerlstrom-Hultqvist J."/>
            <person name="Kolisko M."/>
            <person name="Simpson A.G.B."/>
            <person name="Roger A.J."/>
            <person name="Svard S.G."/>
            <person name="Andersson J.O."/>
        </authorList>
    </citation>
    <scope>NUCLEOTIDE SEQUENCE</scope>
    <source>
        <strain evidence="3">PC1</strain>
    </source>
</reference>
<sequence length="208" mass="24241">SLNMSKNEQKICIRGDVADLTSQNMEEFPQQIQQNKIFMCNNPIKDLKSFALANLVYLNLQHCNLQNIKPLSFLKTQILDLSFNKINFLPVMNNQLNMLMIQHNQINLMEFSSESNLFYLDLTGNQLNDLKPLLQLERIFKIIISQNQLGEDQIALLKQMSCEIVYEVVLQHCYVESGLIEECKTIIETYCQIVEEQCIYLKIENQDL</sequence>
<organism evidence="3">
    <name type="scientific">Trepomonas sp. PC1</name>
    <dbReference type="NCBI Taxonomy" id="1076344"/>
    <lineage>
        <taxon>Eukaryota</taxon>
        <taxon>Metamonada</taxon>
        <taxon>Diplomonadida</taxon>
        <taxon>Hexamitidae</taxon>
        <taxon>Hexamitinae</taxon>
        <taxon>Trepomonas</taxon>
    </lineage>
</organism>
<evidence type="ECO:0008006" key="4">
    <source>
        <dbReference type="Google" id="ProtNLM"/>
    </source>
</evidence>
<evidence type="ECO:0000256" key="1">
    <source>
        <dbReference type="ARBA" id="ARBA00022614"/>
    </source>
</evidence>
<evidence type="ECO:0000256" key="2">
    <source>
        <dbReference type="ARBA" id="ARBA00022737"/>
    </source>
</evidence>
<dbReference type="EMBL" id="GDID01002726">
    <property type="protein sequence ID" value="JAP93880.1"/>
    <property type="molecule type" value="Transcribed_RNA"/>
</dbReference>
<keyword evidence="2" id="KW-0677">Repeat</keyword>
<proteinExistence type="predicted"/>
<dbReference type="PROSITE" id="PS51450">
    <property type="entry name" value="LRR"/>
    <property type="match status" value="2"/>
</dbReference>
<dbReference type="AlphaFoldDB" id="A0A146KAM6"/>
<dbReference type="InterPro" id="IPR032675">
    <property type="entry name" value="LRR_dom_sf"/>
</dbReference>
<gene>
    <name evidence="3" type="ORF">TPC1_13657</name>
</gene>
<keyword evidence="1" id="KW-0433">Leucine-rich repeat</keyword>